<proteinExistence type="predicted"/>
<evidence type="ECO:0000313" key="9">
    <source>
        <dbReference type="Proteomes" id="UP000483035"/>
    </source>
</evidence>
<dbReference type="InterPro" id="IPR051449">
    <property type="entry name" value="ABC-2_transporter_component"/>
</dbReference>
<reference evidence="8 9" key="1">
    <citation type="submission" date="2019-12" db="EMBL/GenBank/DDBJ databases">
        <title>Rhizobium genotypes associated with high levels of biological nitrogen fixation by grain legumes in a temperate-maritime cropping system.</title>
        <authorList>
            <person name="Maluk M."/>
            <person name="Francesc Ferrando Molina F."/>
            <person name="Lopez Del Egido L."/>
            <person name="Lafos M."/>
            <person name="Langarica-Fuentes A."/>
            <person name="Gebre Yohannes G."/>
            <person name="Young M.W."/>
            <person name="Martin P."/>
            <person name="Gantlett R."/>
            <person name="Kenicer G."/>
            <person name="Hawes C."/>
            <person name="Begg G.S."/>
            <person name="Quilliam R.S."/>
            <person name="Squire G.R."/>
            <person name="Poole P.S."/>
            <person name="Young P.W."/>
            <person name="Iannetta P.M."/>
            <person name="James E.K."/>
        </authorList>
    </citation>
    <scope>NUCLEOTIDE SEQUENCE [LARGE SCALE GENOMIC DNA]</scope>
    <source>
        <strain evidence="8 9">JHI1118</strain>
    </source>
</reference>
<dbReference type="Gene3D" id="3.40.1710.10">
    <property type="entry name" value="abc type-2 transporter like domain"/>
    <property type="match status" value="1"/>
</dbReference>
<dbReference type="GO" id="GO:0005886">
    <property type="term" value="C:plasma membrane"/>
    <property type="evidence" value="ECO:0007669"/>
    <property type="project" value="UniProtKB-SubCell"/>
</dbReference>
<dbReference type="PANTHER" id="PTHR30294:SF46">
    <property type="entry name" value="ABC TRANSPORTER PERMEASE"/>
    <property type="match status" value="1"/>
</dbReference>
<feature type="transmembrane region" description="Helical" evidence="6">
    <location>
        <begin position="186"/>
        <end position="210"/>
    </location>
</feature>
<keyword evidence="5 6" id="KW-0472">Membrane</keyword>
<comment type="subcellular location">
    <subcellularLocation>
        <location evidence="1">Cell membrane</location>
        <topology evidence="1">Multi-pass membrane protein</topology>
    </subcellularLocation>
</comment>
<dbReference type="PANTHER" id="PTHR30294">
    <property type="entry name" value="MEMBRANE COMPONENT OF ABC TRANSPORTER YHHJ-RELATED"/>
    <property type="match status" value="1"/>
</dbReference>
<feature type="transmembrane region" description="Helical" evidence="6">
    <location>
        <begin position="262"/>
        <end position="286"/>
    </location>
</feature>
<organism evidence="8 9">
    <name type="scientific">Rhizobium lusitanum</name>
    <dbReference type="NCBI Taxonomy" id="293958"/>
    <lineage>
        <taxon>Bacteria</taxon>
        <taxon>Pseudomonadati</taxon>
        <taxon>Pseudomonadota</taxon>
        <taxon>Alphaproteobacteria</taxon>
        <taxon>Hyphomicrobiales</taxon>
        <taxon>Rhizobiaceae</taxon>
        <taxon>Rhizobium/Agrobacterium group</taxon>
        <taxon>Rhizobium</taxon>
    </lineage>
</organism>
<dbReference type="EMBL" id="WUEY01000011">
    <property type="protein sequence ID" value="NEI72266.1"/>
    <property type="molecule type" value="Genomic_DNA"/>
</dbReference>
<evidence type="ECO:0000313" key="8">
    <source>
        <dbReference type="EMBL" id="NEI72266.1"/>
    </source>
</evidence>
<gene>
    <name evidence="8" type="ORF">GR212_22025</name>
</gene>
<dbReference type="Proteomes" id="UP000483035">
    <property type="component" value="Unassembled WGS sequence"/>
</dbReference>
<evidence type="ECO:0000256" key="1">
    <source>
        <dbReference type="ARBA" id="ARBA00004651"/>
    </source>
</evidence>
<evidence type="ECO:0000259" key="7">
    <source>
        <dbReference type="Pfam" id="PF12698"/>
    </source>
</evidence>
<feature type="domain" description="ABC-2 type transporter transmembrane" evidence="7">
    <location>
        <begin position="24"/>
        <end position="372"/>
    </location>
</feature>
<name>A0A6L9UDQ3_9HYPH</name>
<keyword evidence="3 6" id="KW-0812">Transmembrane</keyword>
<dbReference type="AlphaFoldDB" id="A0A6L9UDQ3"/>
<comment type="caution">
    <text evidence="8">The sequence shown here is derived from an EMBL/GenBank/DDBJ whole genome shotgun (WGS) entry which is preliminary data.</text>
</comment>
<feature type="transmembrane region" description="Helical" evidence="6">
    <location>
        <begin position="293"/>
        <end position="314"/>
    </location>
</feature>
<feature type="transmembrane region" description="Helical" evidence="6">
    <location>
        <begin position="16"/>
        <end position="35"/>
    </location>
</feature>
<feature type="transmembrane region" description="Helical" evidence="6">
    <location>
        <begin position="354"/>
        <end position="373"/>
    </location>
</feature>
<protein>
    <submittedName>
        <fullName evidence="8">ABC transporter permease</fullName>
    </submittedName>
</protein>
<feature type="transmembrane region" description="Helical" evidence="6">
    <location>
        <begin position="235"/>
        <end position="256"/>
    </location>
</feature>
<dbReference type="RefSeq" id="WP_163989408.1">
    <property type="nucleotide sequence ID" value="NZ_WUEY01000011.1"/>
</dbReference>
<keyword evidence="4 6" id="KW-1133">Transmembrane helix</keyword>
<dbReference type="GO" id="GO:0140359">
    <property type="term" value="F:ABC-type transporter activity"/>
    <property type="evidence" value="ECO:0007669"/>
    <property type="project" value="InterPro"/>
</dbReference>
<sequence length="391" mass="41976">MKSLLAVLRIELKRVLALRPVLSVLILGPLIYALYYPQPYRNEALRDVPIALVDLDGTDSSRQLARLIDASSDVAVAAVLPDEASAEREVYRRQLFGIVVIPQHFERDLLHGRQSPLALYADASYFLIYQRISGAVTAVAKTFGAEVETARLIAMNVDPALAVAASNPMPLTAVALFNPQGGYATYILPAAFVLILQQTLLIGVGLLGTIRDGRLAADRASASAGPVSLVLGKMLAYLVVEAFVVPFYLIVLPYLYGIPRLGSLWAVIMISLPFVLAVGALGIAISRLIRSPLAVQLVFAAAGLPFLFLAGFSWPTEAIPEPLKTLTILLPSTTAINGIVEVSQLGAPLSIMRLPLATLWILAAVYAGIAILLESYRSRKGQETDPLPEAS</sequence>
<evidence type="ECO:0000256" key="6">
    <source>
        <dbReference type="SAM" id="Phobius"/>
    </source>
</evidence>
<evidence type="ECO:0000256" key="4">
    <source>
        <dbReference type="ARBA" id="ARBA00022989"/>
    </source>
</evidence>
<dbReference type="Pfam" id="PF12698">
    <property type="entry name" value="ABC2_membrane_3"/>
    <property type="match status" value="1"/>
</dbReference>
<evidence type="ECO:0000256" key="3">
    <source>
        <dbReference type="ARBA" id="ARBA00022692"/>
    </source>
</evidence>
<evidence type="ECO:0000256" key="5">
    <source>
        <dbReference type="ARBA" id="ARBA00023136"/>
    </source>
</evidence>
<accession>A0A6L9UDQ3</accession>
<evidence type="ECO:0000256" key="2">
    <source>
        <dbReference type="ARBA" id="ARBA00022475"/>
    </source>
</evidence>
<keyword evidence="2" id="KW-1003">Cell membrane</keyword>
<dbReference type="InterPro" id="IPR013525">
    <property type="entry name" value="ABC2_TM"/>
</dbReference>